<dbReference type="Proteomes" id="UP000075455">
    <property type="component" value="Unassembled WGS sequence"/>
</dbReference>
<dbReference type="EMBL" id="LQYS01000047">
    <property type="protein sequence ID" value="KYD14233.1"/>
    <property type="molecule type" value="Genomic_DNA"/>
</dbReference>
<dbReference type="STRING" id="81408.B4119_3119"/>
<evidence type="ECO:0000313" key="1">
    <source>
        <dbReference type="EMBL" id="KYD14233.1"/>
    </source>
</evidence>
<comment type="caution">
    <text evidence="1">The sequence shown here is derived from an EMBL/GenBank/DDBJ whole genome shotgun (WGS) entry which is preliminary data.</text>
</comment>
<sequence>MVQVSTPEVNSLASAIKTLPVYGVFSLDGEWQATLLFHRRFPYLTYLTIFIL</sequence>
<accession>A0A150LPN2</accession>
<proteinExistence type="predicted"/>
<gene>
    <name evidence="1" type="ORF">B4119_3119</name>
</gene>
<protein>
    <submittedName>
        <fullName evidence="1">Uncharacterized protein</fullName>
    </submittedName>
</protein>
<evidence type="ECO:0000313" key="2">
    <source>
        <dbReference type="Proteomes" id="UP000075455"/>
    </source>
</evidence>
<reference evidence="1 2" key="1">
    <citation type="submission" date="2016-01" db="EMBL/GenBank/DDBJ databases">
        <title>Draft Genome Sequences of Seven Thermophilic Sporeformers Isolated from Foods.</title>
        <authorList>
            <person name="Berendsen E.M."/>
            <person name="Wells-Bennik M.H."/>
            <person name="Krawcyk A.O."/>
            <person name="De Jong A."/>
            <person name="Holsappel S."/>
            <person name="Eijlander R.T."/>
            <person name="Kuipers O.P."/>
        </authorList>
    </citation>
    <scope>NUCLEOTIDE SEQUENCE [LARGE SCALE GENOMIC DNA]</scope>
    <source>
        <strain evidence="1 2">B4119</strain>
    </source>
</reference>
<organism evidence="1 2">
    <name type="scientific">Saccharococcus caldoxylosilyticus</name>
    <dbReference type="NCBI Taxonomy" id="81408"/>
    <lineage>
        <taxon>Bacteria</taxon>
        <taxon>Bacillati</taxon>
        <taxon>Bacillota</taxon>
        <taxon>Bacilli</taxon>
        <taxon>Bacillales</taxon>
        <taxon>Anoxybacillaceae</taxon>
        <taxon>Saccharococcus</taxon>
    </lineage>
</organism>
<dbReference type="AlphaFoldDB" id="A0A150LPN2"/>
<name>A0A150LPN2_9BACL</name>